<reference evidence="13 14" key="1">
    <citation type="journal article" date="2019" name="Nat. Ecol. Evol.">
        <title>Megaphylogeny resolves global patterns of mushroom evolution.</title>
        <authorList>
            <person name="Varga T."/>
            <person name="Krizsan K."/>
            <person name="Foldi C."/>
            <person name="Dima B."/>
            <person name="Sanchez-Garcia M."/>
            <person name="Sanchez-Ramirez S."/>
            <person name="Szollosi G.J."/>
            <person name="Szarkandi J.G."/>
            <person name="Papp V."/>
            <person name="Albert L."/>
            <person name="Andreopoulos W."/>
            <person name="Angelini C."/>
            <person name="Antonin V."/>
            <person name="Barry K.W."/>
            <person name="Bougher N.L."/>
            <person name="Buchanan P."/>
            <person name="Buyck B."/>
            <person name="Bense V."/>
            <person name="Catcheside P."/>
            <person name="Chovatia M."/>
            <person name="Cooper J."/>
            <person name="Damon W."/>
            <person name="Desjardin D."/>
            <person name="Finy P."/>
            <person name="Geml J."/>
            <person name="Haridas S."/>
            <person name="Hughes K."/>
            <person name="Justo A."/>
            <person name="Karasinski D."/>
            <person name="Kautmanova I."/>
            <person name="Kiss B."/>
            <person name="Kocsube S."/>
            <person name="Kotiranta H."/>
            <person name="LaButti K.M."/>
            <person name="Lechner B.E."/>
            <person name="Liimatainen K."/>
            <person name="Lipzen A."/>
            <person name="Lukacs Z."/>
            <person name="Mihaltcheva S."/>
            <person name="Morgado L.N."/>
            <person name="Niskanen T."/>
            <person name="Noordeloos M.E."/>
            <person name="Ohm R.A."/>
            <person name="Ortiz-Santana B."/>
            <person name="Ovrebo C."/>
            <person name="Racz N."/>
            <person name="Riley R."/>
            <person name="Savchenko A."/>
            <person name="Shiryaev A."/>
            <person name="Soop K."/>
            <person name="Spirin V."/>
            <person name="Szebenyi C."/>
            <person name="Tomsovsky M."/>
            <person name="Tulloss R.E."/>
            <person name="Uehling J."/>
            <person name="Grigoriev I.V."/>
            <person name="Vagvolgyi C."/>
            <person name="Papp T."/>
            <person name="Martin F.M."/>
            <person name="Miettinen O."/>
            <person name="Hibbett D.S."/>
            <person name="Nagy L.G."/>
        </authorList>
    </citation>
    <scope>NUCLEOTIDE SEQUENCE [LARGE SCALE GENOMIC DNA]</scope>
    <source>
        <strain evidence="13 14">CBS 121175</strain>
    </source>
</reference>
<dbReference type="GO" id="GO:0005829">
    <property type="term" value="C:cytosol"/>
    <property type="evidence" value="ECO:0007669"/>
    <property type="project" value="TreeGrafter"/>
</dbReference>
<dbReference type="SUPFAM" id="SSF51556">
    <property type="entry name" value="Metallo-dependent hydrolases"/>
    <property type="match status" value="1"/>
</dbReference>
<proteinExistence type="inferred from homology"/>
<evidence type="ECO:0000256" key="1">
    <source>
        <dbReference type="ARBA" id="ARBA00001947"/>
    </source>
</evidence>
<evidence type="ECO:0000256" key="6">
    <source>
        <dbReference type="ARBA" id="ARBA00022801"/>
    </source>
</evidence>
<dbReference type="SUPFAM" id="SSF51338">
    <property type="entry name" value="Composite domain of metallo-dependent hydrolases"/>
    <property type="match status" value="1"/>
</dbReference>
<dbReference type="Pfam" id="PF01979">
    <property type="entry name" value="Amidohydro_1"/>
    <property type="match status" value="1"/>
</dbReference>
<dbReference type="InterPro" id="IPR006680">
    <property type="entry name" value="Amidohydro-rel"/>
</dbReference>
<evidence type="ECO:0000256" key="11">
    <source>
        <dbReference type="ARBA" id="ARBA00083147"/>
    </source>
</evidence>
<evidence type="ECO:0000256" key="10">
    <source>
        <dbReference type="ARBA" id="ARBA00069860"/>
    </source>
</evidence>
<comment type="similarity">
    <text evidence="3">Belongs to the metallo-dependent hydrolases superfamily. ATZ/TRZ family.</text>
</comment>
<dbReference type="InterPro" id="IPR011059">
    <property type="entry name" value="Metal-dep_hydrolase_composite"/>
</dbReference>
<evidence type="ECO:0000256" key="3">
    <source>
        <dbReference type="ARBA" id="ARBA00006745"/>
    </source>
</evidence>
<keyword evidence="7" id="KW-0862">Zinc</keyword>
<name>A0A5C3LBS9_COPMA</name>
<keyword evidence="6" id="KW-0378">Hydrolase</keyword>
<evidence type="ECO:0000256" key="4">
    <source>
        <dbReference type="ARBA" id="ARBA00012781"/>
    </source>
</evidence>
<dbReference type="EC" id="3.5.4.3" evidence="4"/>
<dbReference type="GO" id="GO:0008270">
    <property type="term" value="F:zinc ion binding"/>
    <property type="evidence" value="ECO:0007669"/>
    <property type="project" value="TreeGrafter"/>
</dbReference>
<dbReference type="Gene3D" id="2.30.40.10">
    <property type="entry name" value="Urease, subunit C, domain 1"/>
    <property type="match status" value="1"/>
</dbReference>
<dbReference type="PANTHER" id="PTHR11271:SF6">
    <property type="entry name" value="GUANINE DEAMINASE"/>
    <property type="match status" value="1"/>
</dbReference>
<sequence length="511" mass="55195">MIIFPVGPCQLLGEYPDKRQPMSGETTLFYGSVVNPLTLTSYASLPRCLLCVGPTGNIEWVVDDVEPHDLQNVLAQKGQIDAELFELKHGEFLMPGFVDTHTHAPQVANIGTGQQYELLDWLANVTFPMESRFADVDFAKRMYTKVVRDFVNNGTTTCCYYASLHLESSKALADIVHKAGQRGFIGKCNMNHDSPAYYIEDSVETSISATKSLIAHIKSLPPSSSAHASQGTAQPLVQPILTPRFAISCTSELLSALGELASSDKSSNSANPNPILIQTHIAENLSEIEYTKQLFPGAPNYASVYDQHGLLRQGTILAHGVHLNEEEVALIKQRGAGISHCPTSNFNLRSGVAPVGHYLDKGVKVGLGTDVSGGFCNSILIEIRHASIASKVLQFSSPTPSGPQPSGFANKQLSIPTLLYLATLGGASLCLLDSHIGSFAPGKAFDALLVSPSRRTLGLWGTGEQPKDVDLPTKKAQLDEWLERFLFCGDDRNIERVYVQGVLVGGQSTTA</sequence>
<evidence type="ECO:0000256" key="5">
    <source>
        <dbReference type="ARBA" id="ARBA00022723"/>
    </source>
</evidence>
<dbReference type="GO" id="GO:0008892">
    <property type="term" value="F:guanine deaminase activity"/>
    <property type="evidence" value="ECO:0007669"/>
    <property type="project" value="UniProtKB-EC"/>
</dbReference>
<dbReference type="InterPro" id="IPR051607">
    <property type="entry name" value="Metallo-dep_hydrolases"/>
</dbReference>
<dbReference type="STRING" id="230819.A0A5C3LBS9"/>
<dbReference type="FunFam" id="3.20.20.140:FF:000022">
    <property type="entry name" value="Guanine deaminase"/>
    <property type="match status" value="1"/>
</dbReference>
<organism evidence="13 14">
    <name type="scientific">Coprinopsis marcescibilis</name>
    <name type="common">Agaric fungus</name>
    <name type="synonym">Psathyrella marcescibilis</name>
    <dbReference type="NCBI Taxonomy" id="230819"/>
    <lineage>
        <taxon>Eukaryota</taxon>
        <taxon>Fungi</taxon>
        <taxon>Dikarya</taxon>
        <taxon>Basidiomycota</taxon>
        <taxon>Agaricomycotina</taxon>
        <taxon>Agaricomycetes</taxon>
        <taxon>Agaricomycetidae</taxon>
        <taxon>Agaricales</taxon>
        <taxon>Agaricineae</taxon>
        <taxon>Psathyrellaceae</taxon>
        <taxon>Coprinopsis</taxon>
    </lineage>
</organism>
<dbReference type="Proteomes" id="UP000307440">
    <property type="component" value="Unassembled WGS sequence"/>
</dbReference>
<dbReference type="InterPro" id="IPR032466">
    <property type="entry name" value="Metal_Hydrolase"/>
</dbReference>
<evidence type="ECO:0000256" key="7">
    <source>
        <dbReference type="ARBA" id="ARBA00022833"/>
    </source>
</evidence>
<dbReference type="Gene3D" id="3.20.20.140">
    <property type="entry name" value="Metal-dependent hydrolases"/>
    <property type="match status" value="1"/>
</dbReference>
<evidence type="ECO:0000256" key="9">
    <source>
        <dbReference type="ARBA" id="ARBA00056079"/>
    </source>
</evidence>
<evidence type="ECO:0000256" key="8">
    <source>
        <dbReference type="ARBA" id="ARBA00051148"/>
    </source>
</evidence>
<comment type="catalytic activity">
    <reaction evidence="8">
        <text>guanine + H2O + H(+) = xanthine + NH4(+)</text>
        <dbReference type="Rhea" id="RHEA:14665"/>
        <dbReference type="ChEBI" id="CHEBI:15377"/>
        <dbReference type="ChEBI" id="CHEBI:15378"/>
        <dbReference type="ChEBI" id="CHEBI:16235"/>
        <dbReference type="ChEBI" id="CHEBI:17712"/>
        <dbReference type="ChEBI" id="CHEBI:28938"/>
        <dbReference type="EC" id="3.5.4.3"/>
    </reaction>
</comment>
<evidence type="ECO:0000313" key="13">
    <source>
        <dbReference type="EMBL" id="TFK30228.1"/>
    </source>
</evidence>
<dbReference type="OrthoDB" id="194468at2759"/>
<dbReference type="EMBL" id="ML210147">
    <property type="protein sequence ID" value="TFK30228.1"/>
    <property type="molecule type" value="Genomic_DNA"/>
</dbReference>
<comment type="pathway">
    <text evidence="2">Purine metabolism; guanine degradation; xanthine from guanine: step 1/1.</text>
</comment>
<comment type="cofactor">
    <cofactor evidence="1">
        <name>Zn(2+)</name>
        <dbReference type="ChEBI" id="CHEBI:29105"/>
    </cofactor>
</comment>
<accession>A0A5C3LBS9</accession>
<evidence type="ECO:0000256" key="2">
    <source>
        <dbReference type="ARBA" id="ARBA00004984"/>
    </source>
</evidence>
<feature type="domain" description="Amidohydrolase-related" evidence="12">
    <location>
        <begin position="92"/>
        <end position="504"/>
    </location>
</feature>
<gene>
    <name evidence="13" type="ORF">FA15DRAFT_203920</name>
</gene>
<dbReference type="AlphaFoldDB" id="A0A5C3LBS9"/>
<keyword evidence="5" id="KW-0479">Metal-binding</keyword>
<keyword evidence="14" id="KW-1185">Reference proteome</keyword>
<protein>
    <recommendedName>
        <fullName evidence="10">Probable guanine deaminase</fullName>
        <ecNumber evidence="4">3.5.4.3</ecNumber>
    </recommendedName>
    <alternativeName>
        <fullName evidence="11">Guanine aminohydrolase</fullName>
    </alternativeName>
</protein>
<dbReference type="GO" id="GO:0046098">
    <property type="term" value="P:guanine metabolic process"/>
    <property type="evidence" value="ECO:0007669"/>
    <property type="project" value="TreeGrafter"/>
</dbReference>
<comment type="function">
    <text evidence="9">Catalyzes the hydrolytic deamination of guanine, producing xanthine and ammonia.</text>
</comment>
<evidence type="ECO:0000259" key="12">
    <source>
        <dbReference type="Pfam" id="PF01979"/>
    </source>
</evidence>
<dbReference type="PANTHER" id="PTHR11271">
    <property type="entry name" value="GUANINE DEAMINASE"/>
    <property type="match status" value="1"/>
</dbReference>
<evidence type="ECO:0000313" key="14">
    <source>
        <dbReference type="Proteomes" id="UP000307440"/>
    </source>
</evidence>